<dbReference type="AlphaFoldDB" id="A0AAQ3UP65"/>
<organism evidence="1 2">
    <name type="scientific">Paspalum notatum var. saurae</name>
    <dbReference type="NCBI Taxonomy" id="547442"/>
    <lineage>
        <taxon>Eukaryota</taxon>
        <taxon>Viridiplantae</taxon>
        <taxon>Streptophyta</taxon>
        <taxon>Embryophyta</taxon>
        <taxon>Tracheophyta</taxon>
        <taxon>Spermatophyta</taxon>
        <taxon>Magnoliopsida</taxon>
        <taxon>Liliopsida</taxon>
        <taxon>Poales</taxon>
        <taxon>Poaceae</taxon>
        <taxon>PACMAD clade</taxon>
        <taxon>Panicoideae</taxon>
        <taxon>Andropogonodae</taxon>
        <taxon>Paspaleae</taxon>
        <taxon>Paspalinae</taxon>
        <taxon>Paspalum</taxon>
    </lineage>
</organism>
<sequence length="67" mass="7205">MATRPRSPRPDACICHRGHLVPALVVCGASSHAGSPVPSICRRGHLIPALIVRGASSCYGRARRHRR</sequence>
<evidence type="ECO:0000313" key="2">
    <source>
        <dbReference type="Proteomes" id="UP001341281"/>
    </source>
</evidence>
<gene>
    <name evidence="1" type="ORF">U9M48_041627</name>
</gene>
<dbReference type="EMBL" id="CP144754">
    <property type="protein sequence ID" value="WVZ95924.1"/>
    <property type="molecule type" value="Genomic_DNA"/>
</dbReference>
<accession>A0AAQ3UP65</accession>
<reference evidence="1 2" key="1">
    <citation type="submission" date="2024-02" db="EMBL/GenBank/DDBJ databases">
        <title>High-quality chromosome-scale genome assembly of Pensacola bahiagrass (Paspalum notatum Flugge var. saurae).</title>
        <authorList>
            <person name="Vega J.M."/>
            <person name="Podio M."/>
            <person name="Orjuela J."/>
            <person name="Siena L.A."/>
            <person name="Pessino S.C."/>
            <person name="Combes M.C."/>
            <person name="Mariac C."/>
            <person name="Albertini E."/>
            <person name="Pupilli F."/>
            <person name="Ortiz J.P.A."/>
            <person name="Leblanc O."/>
        </authorList>
    </citation>
    <scope>NUCLEOTIDE SEQUENCE [LARGE SCALE GENOMIC DNA]</scope>
    <source>
        <strain evidence="1">R1</strain>
        <tissue evidence="1">Leaf</tissue>
    </source>
</reference>
<dbReference type="Proteomes" id="UP001341281">
    <property type="component" value="Chromosome 10"/>
</dbReference>
<protein>
    <submittedName>
        <fullName evidence="1">Uncharacterized protein</fullName>
    </submittedName>
</protein>
<keyword evidence="2" id="KW-1185">Reference proteome</keyword>
<proteinExistence type="predicted"/>
<name>A0AAQ3UP65_PASNO</name>
<evidence type="ECO:0000313" key="1">
    <source>
        <dbReference type="EMBL" id="WVZ95924.1"/>
    </source>
</evidence>